<dbReference type="PANTHER" id="PTHR33103:SF19">
    <property type="entry name" value="OS09G0544700 PROTEIN"/>
    <property type="match status" value="1"/>
</dbReference>
<dbReference type="InterPro" id="IPR007750">
    <property type="entry name" value="DUF674"/>
</dbReference>
<evidence type="ECO:0008006" key="3">
    <source>
        <dbReference type="Google" id="ProtNLM"/>
    </source>
</evidence>
<reference evidence="1" key="1">
    <citation type="submission" date="2023-07" db="EMBL/GenBank/DDBJ databases">
        <title>draft genome sequence of fig (Ficus carica).</title>
        <authorList>
            <person name="Takahashi T."/>
            <person name="Nishimura K."/>
        </authorList>
    </citation>
    <scope>NUCLEOTIDE SEQUENCE</scope>
</reference>
<organism evidence="1 2">
    <name type="scientific">Ficus carica</name>
    <name type="common">Common fig</name>
    <dbReference type="NCBI Taxonomy" id="3494"/>
    <lineage>
        <taxon>Eukaryota</taxon>
        <taxon>Viridiplantae</taxon>
        <taxon>Streptophyta</taxon>
        <taxon>Embryophyta</taxon>
        <taxon>Tracheophyta</taxon>
        <taxon>Spermatophyta</taxon>
        <taxon>Magnoliopsida</taxon>
        <taxon>eudicotyledons</taxon>
        <taxon>Gunneridae</taxon>
        <taxon>Pentapetalae</taxon>
        <taxon>rosids</taxon>
        <taxon>fabids</taxon>
        <taxon>Rosales</taxon>
        <taxon>Moraceae</taxon>
        <taxon>Ficeae</taxon>
        <taxon>Ficus</taxon>
    </lineage>
</organism>
<dbReference type="AlphaFoldDB" id="A0AA88DLD6"/>
<protein>
    <recommendedName>
        <fullName evidence="3">DUF674 family protein</fullName>
    </recommendedName>
</protein>
<dbReference type="Pfam" id="PF05056">
    <property type="entry name" value="DUF674"/>
    <property type="match status" value="2"/>
</dbReference>
<keyword evidence="2" id="KW-1185">Reference proteome</keyword>
<accession>A0AA88DLD6</accession>
<dbReference type="Proteomes" id="UP001187192">
    <property type="component" value="Unassembled WGS sequence"/>
</dbReference>
<gene>
    <name evidence="1" type="ORF">TIFTF001_026429</name>
</gene>
<dbReference type="PANTHER" id="PTHR33103">
    <property type="entry name" value="OS01G0153900 PROTEIN"/>
    <property type="match status" value="1"/>
</dbReference>
<evidence type="ECO:0000313" key="2">
    <source>
        <dbReference type="Proteomes" id="UP001187192"/>
    </source>
</evidence>
<comment type="caution">
    <text evidence="1">The sequence shown here is derived from an EMBL/GenBank/DDBJ whole genome shotgun (WGS) entry which is preliminary data.</text>
</comment>
<name>A0AA88DLD6_FICCA</name>
<proteinExistence type="predicted"/>
<sequence>MSSKSTNVVRLKLLVDKENQKVLFAEAGKDFVDFLFTLLSLPIGTVIRLLSKNGMVGALGKLYNSVENLSETYIQPNVSKDTLLKPKMLIGSGVGSPLLLLPSSTNSTSEKNRSISIEASFVTSPKAAASASEKAGTLGEGSYVKGLVTYMVMDDLEVKPLSTIFSISVLNQFNVKEAGRLEEKTVSLATNEGLKLLEASLRSSTVLTDVFLVKKASRKR</sequence>
<evidence type="ECO:0000313" key="1">
    <source>
        <dbReference type="EMBL" id="GMN57310.1"/>
    </source>
</evidence>
<dbReference type="EMBL" id="BTGU01000069">
    <property type="protein sequence ID" value="GMN57310.1"/>
    <property type="molecule type" value="Genomic_DNA"/>
</dbReference>